<keyword evidence="2 4" id="KW-0547">Nucleotide-binding</keyword>
<evidence type="ECO:0000256" key="1">
    <source>
        <dbReference type="ARBA" id="ARBA00010638"/>
    </source>
</evidence>
<dbReference type="Gene3D" id="3.40.50.10420">
    <property type="entry name" value="NagB/RpiA/CoA transferase-like"/>
    <property type="match status" value="1"/>
</dbReference>
<comment type="catalytic activity">
    <reaction evidence="4">
        <text>(6S)-5-formyl-5,6,7,8-tetrahydrofolate + ATP = (6R)-5,10-methenyltetrahydrofolate + ADP + phosphate</text>
        <dbReference type="Rhea" id="RHEA:10488"/>
        <dbReference type="ChEBI" id="CHEBI:30616"/>
        <dbReference type="ChEBI" id="CHEBI:43474"/>
        <dbReference type="ChEBI" id="CHEBI:57455"/>
        <dbReference type="ChEBI" id="CHEBI:57457"/>
        <dbReference type="ChEBI" id="CHEBI:456216"/>
        <dbReference type="EC" id="6.3.3.2"/>
    </reaction>
</comment>
<dbReference type="PANTHER" id="PTHR23407:SF1">
    <property type="entry name" value="5-FORMYLTETRAHYDROFOLATE CYCLO-LIGASE"/>
    <property type="match status" value="1"/>
</dbReference>
<reference evidence="5 6" key="1">
    <citation type="submission" date="2022-08" db="EMBL/GenBank/DDBJ databases">
        <title>Reclassification of Massilia species as members of the genera Telluria, Duganella, Pseudoduganella, Mokoshia gen. nov. and Zemynaea gen. nov. using orthogonal and non-orthogonal genome-based approaches.</title>
        <authorList>
            <person name="Bowman J.P."/>
        </authorList>
    </citation>
    <scope>NUCLEOTIDE SEQUENCE [LARGE SCALE GENOMIC DNA]</scope>
    <source>
        <strain evidence="5 6">JCM 31606</strain>
    </source>
</reference>
<dbReference type="EMBL" id="JANUGU010000003">
    <property type="protein sequence ID" value="MCS0658812.1"/>
    <property type="molecule type" value="Genomic_DNA"/>
</dbReference>
<keyword evidence="5" id="KW-0436">Ligase</keyword>
<dbReference type="GO" id="GO:0030272">
    <property type="term" value="F:5-formyltetrahydrofolate cyclo-ligase activity"/>
    <property type="evidence" value="ECO:0007669"/>
    <property type="project" value="UniProtKB-EC"/>
</dbReference>
<dbReference type="RefSeq" id="WP_258811999.1">
    <property type="nucleotide sequence ID" value="NZ_JANUGU010000003.1"/>
</dbReference>
<proteinExistence type="inferred from homology"/>
<dbReference type="SUPFAM" id="SSF100950">
    <property type="entry name" value="NagB/RpiA/CoA transferase-like"/>
    <property type="match status" value="1"/>
</dbReference>
<organism evidence="5 6">
    <name type="scientific">Massilia terrae</name>
    <dbReference type="NCBI Taxonomy" id="1811224"/>
    <lineage>
        <taxon>Bacteria</taxon>
        <taxon>Pseudomonadati</taxon>
        <taxon>Pseudomonadota</taxon>
        <taxon>Betaproteobacteria</taxon>
        <taxon>Burkholderiales</taxon>
        <taxon>Oxalobacteraceae</taxon>
        <taxon>Telluria group</taxon>
        <taxon>Massilia</taxon>
    </lineage>
</organism>
<comment type="cofactor">
    <cofactor evidence="4">
        <name>Mg(2+)</name>
        <dbReference type="ChEBI" id="CHEBI:18420"/>
    </cofactor>
</comment>
<evidence type="ECO:0000256" key="3">
    <source>
        <dbReference type="ARBA" id="ARBA00022840"/>
    </source>
</evidence>
<evidence type="ECO:0000256" key="4">
    <source>
        <dbReference type="RuleBase" id="RU361279"/>
    </source>
</evidence>
<comment type="caution">
    <text evidence="5">The sequence shown here is derived from an EMBL/GenBank/DDBJ whole genome shotgun (WGS) entry which is preliminary data.</text>
</comment>
<dbReference type="Pfam" id="PF01812">
    <property type="entry name" value="5-FTHF_cyc-lig"/>
    <property type="match status" value="1"/>
</dbReference>
<evidence type="ECO:0000256" key="2">
    <source>
        <dbReference type="ARBA" id="ARBA00022741"/>
    </source>
</evidence>
<dbReference type="PANTHER" id="PTHR23407">
    <property type="entry name" value="ATPASE INHIBITOR/5-FORMYLTETRAHYDROFOLATE CYCLO-LIGASE"/>
    <property type="match status" value="1"/>
</dbReference>
<keyword evidence="4" id="KW-0460">Magnesium</keyword>
<evidence type="ECO:0000313" key="5">
    <source>
        <dbReference type="EMBL" id="MCS0658812.1"/>
    </source>
</evidence>
<dbReference type="NCBIfam" id="TIGR02727">
    <property type="entry name" value="MTHFS_bact"/>
    <property type="match status" value="1"/>
</dbReference>
<accession>A0ABT2CXV6</accession>
<dbReference type="InterPro" id="IPR002698">
    <property type="entry name" value="FTHF_cligase"/>
</dbReference>
<dbReference type="EC" id="6.3.3.2" evidence="4"/>
<keyword evidence="6" id="KW-1185">Reference proteome</keyword>
<sequence>MSAGNGDDAKRALRTALKAVRRELGMEKRVQWDAYIGAQVVAWWRRRQPAVLGVYWPLFGEPDLQAAYAELVHAGAKLALPMVVARDAPLAFAAWTPGDPMHTDDMGVAVPRDPHFVERPPAMLVPCLGFNAEGYRLGYGGGFYDRTLEAHPRPATLGIAYASQEAVFSHAAHDVPLDVVVTEVSQVR</sequence>
<name>A0ABT2CXV6_9BURK</name>
<comment type="similarity">
    <text evidence="1 4">Belongs to the 5-formyltetrahydrofolate cyclo-ligase family.</text>
</comment>
<dbReference type="InterPro" id="IPR037171">
    <property type="entry name" value="NagB/RpiA_transferase-like"/>
</dbReference>
<keyword evidence="3 4" id="KW-0067">ATP-binding</keyword>
<protein>
    <recommendedName>
        <fullName evidence="4">5-formyltetrahydrofolate cyclo-ligase</fullName>
        <ecNumber evidence="4">6.3.3.2</ecNumber>
    </recommendedName>
</protein>
<dbReference type="InterPro" id="IPR024185">
    <property type="entry name" value="FTHF_cligase-like_sf"/>
</dbReference>
<keyword evidence="4" id="KW-0479">Metal-binding</keyword>
<dbReference type="Proteomes" id="UP001204621">
    <property type="component" value="Unassembled WGS sequence"/>
</dbReference>
<dbReference type="PIRSF" id="PIRSF006806">
    <property type="entry name" value="FTHF_cligase"/>
    <property type="match status" value="1"/>
</dbReference>
<evidence type="ECO:0000313" key="6">
    <source>
        <dbReference type="Proteomes" id="UP001204621"/>
    </source>
</evidence>
<gene>
    <name evidence="5" type="ORF">NX778_12130</name>
</gene>